<dbReference type="SMART" id="SM00331">
    <property type="entry name" value="PP2C_SIG"/>
    <property type="match status" value="1"/>
</dbReference>
<dbReference type="Proteomes" id="UP001143463">
    <property type="component" value="Unassembled WGS sequence"/>
</dbReference>
<proteinExistence type="predicted"/>
<evidence type="ECO:0000313" key="5">
    <source>
        <dbReference type="Proteomes" id="UP001143463"/>
    </source>
</evidence>
<feature type="domain" description="PPM-type phosphatase" evidence="3">
    <location>
        <begin position="318"/>
        <end position="543"/>
    </location>
</feature>
<name>A0A9W6L5V8_9PSEU</name>
<accession>A0A9W6L5V8</accession>
<keyword evidence="1" id="KW-0378">Hydrolase</keyword>
<dbReference type="EMBL" id="BSFQ01000016">
    <property type="protein sequence ID" value="GLL12799.1"/>
    <property type="molecule type" value="Genomic_DNA"/>
</dbReference>
<evidence type="ECO:0000256" key="1">
    <source>
        <dbReference type="ARBA" id="ARBA00022801"/>
    </source>
</evidence>
<evidence type="ECO:0000256" key="2">
    <source>
        <dbReference type="SAM" id="MobiDB-lite"/>
    </source>
</evidence>
<dbReference type="Gene3D" id="3.60.40.10">
    <property type="entry name" value="PPM-type phosphatase domain"/>
    <property type="match status" value="1"/>
</dbReference>
<organism evidence="4 5">
    <name type="scientific">Pseudonocardia halophobica</name>
    <dbReference type="NCBI Taxonomy" id="29401"/>
    <lineage>
        <taxon>Bacteria</taxon>
        <taxon>Bacillati</taxon>
        <taxon>Actinomycetota</taxon>
        <taxon>Actinomycetes</taxon>
        <taxon>Pseudonocardiales</taxon>
        <taxon>Pseudonocardiaceae</taxon>
        <taxon>Pseudonocardia</taxon>
    </lineage>
</organism>
<dbReference type="Gene3D" id="3.30.450.20">
    <property type="entry name" value="PAS domain"/>
    <property type="match status" value="1"/>
</dbReference>
<keyword evidence="5" id="KW-1185">Reference proteome</keyword>
<dbReference type="Pfam" id="PF07228">
    <property type="entry name" value="SpoIIE"/>
    <property type="match status" value="1"/>
</dbReference>
<feature type="compositionally biased region" description="Low complexity" evidence="2">
    <location>
        <begin position="10"/>
        <end position="27"/>
    </location>
</feature>
<reference evidence="4" key="1">
    <citation type="journal article" date="2014" name="Int. J. Syst. Evol. Microbiol.">
        <title>Complete genome sequence of Corynebacterium casei LMG S-19264T (=DSM 44701T), isolated from a smear-ripened cheese.</title>
        <authorList>
            <consortium name="US DOE Joint Genome Institute (JGI-PGF)"/>
            <person name="Walter F."/>
            <person name="Albersmeier A."/>
            <person name="Kalinowski J."/>
            <person name="Ruckert C."/>
        </authorList>
    </citation>
    <scope>NUCLEOTIDE SEQUENCE</scope>
    <source>
        <strain evidence="4">VKM Ac-1069</strain>
    </source>
</reference>
<protein>
    <recommendedName>
        <fullName evidence="3">PPM-type phosphatase domain-containing protein</fullName>
    </recommendedName>
</protein>
<dbReference type="SUPFAM" id="SSF81606">
    <property type="entry name" value="PP2C-like"/>
    <property type="match status" value="1"/>
</dbReference>
<evidence type="ECO:0000259" key="3">
    <source>
        <dbReference type="SMART" id="SM00331"/>
    </source>
</evidence>
<dbReference type="PANTHER" id="PTHR43156">
    <property type="entry name" value="STAGE II SPORULATION PROTEIN E-RELATED"/>
    <property type="match status" value="1"/>
</dbReference>
<dbReference type="PANTHER" id="PTHR43156:SF2">
    <property type="entry name" value="STAGE II SPORULATION PROTEIN E"/>
    <property type="match status" value="1"/>
</dbReference>
<dbReference type="InterPro" id="IPR001932">
    <property type="entry name" value="PPM-type_phosphatase-like_dom"/>
</dbReference>
<feature type="region of interest" description="Disordered" evidence="2">
    <location>
        <begin position="1"/>
        <end position="28"/>
    </location>
</feature>
<dbReference type="InterPro" id="IPR036457">
    <property type="entry name" value="PPM-type-like_dom_sf"/>
</dbReference>
<sequence length="559" mass="57354">MTAGIGGGSVDSPVDPTDPVTPAVVSPRTPAQTLADRLLDGADFGVLALDDRGLVRRANAAARRLLPGVREAELLPGPVAAGLCAGPGDGAGDGAAELELAGRALRARRQELPDGWVAWHVEDVTEHRRRLDNLLAERARSRFLATASRRLGLSLHPGRTARAVVELASSELADLAVVVLPVRGGVSEWYACTGDRVASSGRTDVADMPAELRDALAGVAGGPRPLLAEDLAGQPWAAGAPSAAALISLPGNGVPAGALVLLRHEADSAAAPGADEALTEEFAQRSGLALAAASLYAGQAGTAAVLKRSLQQPALPRVPGMVFGAAYRPAEEGLLIGGDFYDVLVGPDRSAMFVLGDVCGKGVHAAVSTGQLRQSVQALRRLDHDPVSLLRLLNETMLEAADPEADPGFATVVLGTATPLTDGGLELELAGGGHLPPLVVRRDGVEEIGIGGMLVGAVPSARFASRTVRLAPGEACVLYTDGVSEARGGVDGRETLGETRLAGLLAGAHVMPAPAIAERVEQHTTRWLASGAHDDIAVLVVQAPRVLPDPSGPVAEERA</sequence>
<gene>
    <name evidence="4" type="ORF">GCM10017577_39400</name>
</gene>
<dbReference type="InterPro" id="IPR052016">
    <property type="entry name" value="Bact_Sigma-Reg"/>
</dbReference>
<comment type="caution">
    <text evidence="4">The sequence shown here is derived from an EMBL/GenBank/DDBJ whole genome shotgun (WGS) entry which is preliminary data.</text>
</comment>
<dbReference type="GO" id="GO:0016791">
    <property type="term" value="F:phosphatase activity"/>
    <property type="evidence" value="ECO:0007669"/>
    <property type="project" value="TreeGrafter"/>
</dbReference>
<evidence type="ECO:0000313" key="4">
    <source>
        <dbReference type="EMBL" id="GLL12799.1"/>
    </source>
</evidence>
<reference evidence="4" key="2">
    <citation type="submission" date="2023-01" db="EMBL/GenBank/DDBJ databases">
        <authorList>
            <person name="Sun Q."/>
            <person name="Evtushenko L."/>
        </authorList>
    </citation>
    <scope>NUCLEOTIDE SEQUENCE</scope>
    <source>
        <strain evidence="4">VKM Ac-1069</strain>
    </source>
</reference>
<dbReference type="RefSeq" id="WP_051737600.1">
    <property type="nucleotide sequence ID" value="NZ_BAAAUZ010000049.1"/>
</dbReference>
<dbReference type="AlphaFoldDB" id="A0A9W6L5V8"/>